<dbReference type="SMART" id="SM00382">
    <property type="entry name" value="AAA"/>
    <property type="match status" value="1"/>
</dbReference>
<dbReference type="InterPro" id="IPR003959">
    <property type="entry name" value="ATPase_AAA_core"/>
</dbReference>
<organism evidence="7">
    <name type="scientific">Chlamydomonas euryale</name>
    <dbReference type="NCBI Taxonomy" id="1486919"/>
    <lineage>
        <taxon>Eukaryota</taxon>
        <taxon>Viridiplantae</taxon>
        <taxon>Chlorophyta</taxon>
        <taxon>core chlorophytes</taxon>
        <taxon>Chlorophyceae</taxon>
        <taxon>CS clade</taxon>
        <taxon>Chlamydomonadales</taxon>
        <taxon>Chlamydomonadaceae</taxon>
        <taxon>Chlamydomonas</taxon>
    </lineage>
</organism>
<dbReference type="Gene3D" id="1.10.8.60">
    <property type="match status" value="1"/>
</dbReference>
<evidence type="ECO:0000256" key="5">
    <source>
        <dbReference type="SAM" id="MobiDB-lite"/>
    </source>
</evidence>
<dbReference type="Gene3D" id="3.40.50.300">
    <property type="entry name" value="P-loop containing nucleotide triphosphate hydrolases"/>
    <property type="match status" value="1"/>
</dbReference>
<comment type="similarity">
    <text evidence="1">In the C-terminal section; belongs to the peptidase M41 family.</text>
</comment>
<feature type="region of interest" description="Disordered" evidence="5">
    <location>
        <begin position="1"/>
        <end position="35"/>
    </location>
</feature>
<dbReference type="PANTHER" id="PTHR23076">
    <property type="entry name" value="METALLOPROTEASE M41 FTSH"/>
    <property type="match status" value="1"/>
</dbReference>
<reference evidence="7" key="1">
    <citation type="submission" date="2021-01" db="EMBL/GenBank/DDBJ databases">
        <authorList>
            <person name="Corre E."/>
            <person name="Pelletier E."/>
            <person name="Niang G."/>
            <person name="Scheremetjew M."/>
            <person name="Finn R."/>
            <person name="Kale V."/>
            <person name="Holt S."/>
            <person name="Cochrane G."/>
            <person name="Meng A."/>
            <person name="Brown T."/>
            <person name="Cohen L."/>
        </authorList>
    </citation>
    <scope>NUCLEOTIDE SEQUENCE</scope>
    <source>
        <strain evidence="7">CCMP219</strain>
    </source>
</reference>
<dbReference type="InterPro" id="IPR003960">
    <property type="entry name" value="ATPase_AAA_CS"/>
</dbReference>
<name>A0A7R9YUB3_9CHLO</name>
<evidence type="ECO:0000256" key="2">
    <source>
        <dbReference type="ARBA" id="ARBA00010550"/>
    </source>
</evidence>
<dbReference type="InterPro" id="IPR041569">
    <property type="entry name" value="AAA_lid_3"/>
</dbReference>
<evidence type="ECO:0000256" key="3">
    <source>
        <dbReference type="ARBA" id="ARBA00022670"/>
    </source>
</evidence>
<dbReference type="GO" id="GO:0005524">
    <property type="term" value="F:ATP binding"/>
    <property type="evidence" value="ECO:0007669"/>
    <property type="project" value="InterPro"/>
</dbReference>
<dbReference type="GO" id="GO:0004176">
    <property type="term" value="F:ATP-dependent peptidase activity"/>
    <property type="evidence" value="ECO:0007669"/>
    <property type="project" value="InterPro"/>
</dbReference>
<dbReference type="Pfam" id="PF01434">
    <property type="entry name" value="Peptidase_M41"/>
    <property type="match status" value="1"/>
</dbReference>
<dbReference type="PANTHER" id="PTHR23076:SF37">
    <property type="entry name" value="ATP-DEPENDENT ZINC METALLOPROTEASE FTSH 4, MITOCHONDRIAL"/>
    <property type="match status" value="1"/>
</dbReference>
<dbReference type="SUPFAM" id="SSF140990">
    <property type="entry name" value="FtsH protease domain-like"/>
    <property type="match status" value="1"/>
</dbReference>
<accession>A0A7R9YUB3</accession>
<dbReference type="EMBL" id="HBEC01018258">
    <property type="protein sequence ID" value="CAD8288530.1"/>
    <property type="molecule type" value="Transcribed_RNA"/>
</dbReference>
<keyword evidence="4" id="KW-0378">Hydrolase</keyword>
<sequence>MQGAAPLRLGRPTAASSGRGRAHHPALSGRPAPSASHRTIGIAVSVLLRPWNLLESGHDVGVARWSCSASGSGGRSDGTSRDDQDEPPHRPLPNSCRGLMRAIGGGCLLVLANVLTAVAPASAAPSGGNCTRADDAEPLARIVLKSTHDTWRDTGMQLAAAPSSLPPVVGPLSANAELLQEMVHQQGHLPEDDMLKLEEFYNAQHRSAQIADQLSALTAVPEVQSSMPVRDAGGEFRSSSALWADLYSSEDDQPTFSLRMAEGDLGTSHSGQQSVPYRDFVALVADGCVSRVALDRSDSAHVLALLSPGAPGGERTVAVDVGSCDAQLLNFLRGHGVQVEHGIPEQERIASAFMAQFHTYMLPFLALSAVYWAWHGAVLDPMPNAFRRKEFLRYRREMLYVASKLNFRSPAREVRIDMQAPDFIAWDDINGIDAVKKEIVEIIDYLKNPAKQRKRGVNRIGGVLLAGAPGTGKTLLAKSIAAESGVKMFTCSGTDFFDVYTGVGARRVRETFENMRNAAPAILFVDEFDALGAARGAAASGDESTSIINELLVQMDGFEDNQGIVVLGATNRPGAIDSALIRPGRFDRIVYMPLPDAKGRSQILQVHARDKHVDPGVNWFEVARSMAGFTGADCMGLMQRAVRMAARQGREQIQEEDLYAAMEDKAVEAYIEMTGSPSPGQDAGVPDPLPGRLRRAVAVYEAGKALLAYITPEFEEIARVSICPGNIIMGYTLFLEDEEKSMDTVVTRSDLESHMVVNLGGACAEKLLMGEDGATSLGSADVFQANMIAREMILSMGMGATMGPVDLMHTTAASADAGAMMRKDDPMMPSSTYNFHATDMSTEQARVAMAEVVGLLESAEAKAYFGLAINWRPLLALADALEQSGSLKGKEVVHLLESNGLTHFVDPYITGFGWDASDGGRLTYPLKNMQLRPQAKGMAAPDPAPVLSGVRAKTWYAGTPLDAPRNPDGSFKYGWHWNMPYTIKRNLTMEGLTNV</sequence>
<dbReference type="SUPFAM" id="SSF52540">
    <property type="entry name" value="P-loop containing nucleoside triphosphate hydrolases"/>
    <property type="match status" value="1"/>
</dbReference>
<dbReference type="InterPro" id="IPR037219">
    <property type="entry name" value="Peptidase_M41-like"/>
</dbReference>
<dbReference type="GO" id="GO:0004222">
    <property type="term" value="F:metalloendopeptidase activity"/>
    <property type="evidence" value="ECO:0007669"/>
    <property type="project" value="InterPro"/>
</dbReference>
<gene>
    <name evidence="7" type="ORF">CEUR00632_LOCUS8569</name>
</gene>
<evidence type="ECO:0000256" key="4">
    <source>
        <dbReference type="ARBA" id="ARBA00022801"/>
    </source>
</evidence>
<dbReference type="GO" id="GO:0016887">
    <property type="term" value="F:ATP hydrolysis activity"/>
    <property type="evidence" value="ECO:0007669"/>
    <property type="project" value="InterPro"/>
</dbReference>
<dbReference type="FunFam" id="3.40.50.300:FF:000982">
    <property type="entry name" value="Inactive ATP-dependent zinc metalloprotease FTSHI 2 like"/>
    <property type="match status" value="1"/>
</dbReference>
<dbReference type="GO" id="GO:0045037">
    <property type="term" value="P:protein import into chloroplast stroma"/>
    <property type="evidence" value="ECO:0007669"/>
    <property type="project" value="TreeGrafter"/>
</dbReference>
<feature type="compositionally biased region" description="Basic and acidic residues" evidence="5">
    <location>
        <begin position="78"/>
        <end position="89"/>
    </location>
</feature>
<dbReference type="InterPro" id="IPR027417">
    <property type="entry name" value="P-loop_NTPase"/>
</dbReference>
<dbReference type="InterPro" id="IPR003593">
    <property type="entry name" value="AAA+_ATPase"/>
</dbReference>
<dbReference type="InterPro" id="IPR000642">
    <property type="entry name" value="Peptidase_M41"/>
</dbReference>
<dbReference type="Pfam" id="PF17862">
    <property type="entry name" value="AAA_lid_3"/>
    <property type="match status" value="1"/>
</dbReference>
<evidence type="ECO:0000313" key="7">
    <source>
        <dbReference type="EMBL" id="CAD8288530.1"/>
    </source>
</evidence>
<keyword evidence="3" id="KW-0645">Protease</keyword>
<protein>
    <recommendedName>
        <fullName evidence="6">AAA+ ATPase domain-containing protein</fullName>
    </recommendedName>
</protein>
<evidence type="ECO:0000256" key="1">
    <source>
        <dbReference type="ARBA" id="ARBA00010044"/>
    </source>
</evidence>
<proteinExistence type="inferred from homology"/>
<dbReference type="AlphaFoldDB" id="A0A7R9YUB3"/>
<feature type="domain" description="AAA+ ATPase" evidence="6">
    <location>
        <begin position="459"/>
        <end position="596"/>
    </location>
</feature>
<dbReference type="GO" id="GO:0006508">
    <property type="term" value="P:proteolysis"/>
    <property type="evidence" value="ECO:0007669"/>
    <property type="project" value="UniProtKB-KW"/>
</dbReference>
<dbReference type="PROSITE" id="PS00674">
    <property type="entry name" value="AAA"/>
    <property type="match status" value="1"/>
</dbReference>
<feature type="region of interest" description="Disordered" evidence="5">
    <location>
        <begin position="67"/>
        <end position="93"/>
    </location>
</feature>
<dbReference type="GO" id="GO:0009507">
    <property type="term" value="C:chloroplast"/>
    <property type="evidence" value="ECO:0007669"/>
    <property type="project" value="TreeGrafter"/>
</dbReference>
<comment type="similarity">
    <text evidence="2">In the N-terminal section; belongs to the AAA ATPase family.</text>
</comment>
<dbReference type="Gene3D" id="1.20.58.760">
    <property type="entry name" value="Peptidase M41"/>
    <property type="match status" value="1"/>
</dbReference>
<dbReference type="Pfam" id="PF00004">
    <property type="entry name" value="AAA"/>
    <property type="match status" value="1"/>
</dbReference>
<evidence type="ECO:0000259" key="6">
    <source>
        <dbReference type="SMART" id="SM00382"/>
    </source>
</evidence>